<dbReference type="Gene3D" id="2.60.120.560">
    <property type="entry name" value="Exo-inulinase, domain 1"/>
    <property type="match status" value="1"/>
</dbReference>
<feature type="compositionally biased region" description="Polar residues" evidence="5">
    <location>
        <begin position="1"/>
        <end position="11"/>
    </location>
</feature>
<organism evidence="8 9">
    <name type="scientific">Coccomyxa subellipsoidea</name>
    <dbReference type="NCBI Taxonomy" id="248742"/>
    <lineage>
        <taxon>Eukaryota</taxon>
        <taxon>Viridiplantae</taxon>
        <taxon>Chlorophyta</taxon>
        <taxon>core chlorophytes</taxon>
        <taxon>Trebouxiophyceae</taxon>
        <taxon>Trebouxiophyceae incertae sedis</taxon>
        <taxon>Coccomyxaceae</taxon>
        <taxon>Coccomyxa</taxon>
    </lineage>
</organism>
<name>A0ABR2Z014_9CHLO</name>
<feature type="domain" description="Glycosyl hydrolase family 32 C-terminal" evidence="7">
    <location>
        <begin position="455"/>
        <end position="605"/>
    </location>
</feature>
<evidence type="ECO:0000256" key="4">
    <source>
        <dbReference type="RuleBase" id="RU362110"/>
    </source>
</evidence>
<evidence type="ECO:0000313" key="8">
    <source>
        <dbReference type="EMBL" id="KAK9917306.1"/>
    </source>
</evidence>
<evidence type="ECO:0000256" key="1">
    <source>
        <dbReference type="ARBA" id="ARBA00009902"/>
    </source>
</evidence>
<comment type="similarity">
    <text evidence="1 4">Belongs to the glycosyl hydrolase 32 family.</text>
</comment>
<evidence type="ECO:0000313" key="9">
    <source>
        <dbReference type="Proteomes" id="UP001491310"/>
    </source>
</evidence>
<dbReference type="InterPro" id="IPR013148">
    <property type="entry name" value="Glyco_hydro_32_N"/>
</dbReference>
<comment type="caution">
    <text evidence="8">The sequence shown here is derived from an EMBL/GenBank/DDBJ whole genome shotgun (WGS) entry which is preliminary data.</text>
</comment>
<keyword evidence="2 4" id="KW-0378">Hydrolase</keyword>
<evidence type="ECO:0000259" key="7">
    <source>
        <dbReference type="Pfam" id="PF08244"/>
    </source>
</evidence>
<feature type="compositionally biased region" description="Polar residues" evidence="5">
    <location>
        <begin position="26"/>
        <end position="40"/>
    </location>
</feature>
<dbReference type="PANTHER" id="PTHR31953">
    <property type="entry name" value="BETA-FRUCTOFURANOSIDASE, INSOLUBLE ISOENZYME CWINV1-RELATED"/>
    <property type="match status" value="1"/>
</dbReference>
<accession>A0ABR2Z014</accession>
<protein>
    <recommendedName>
        <fullName evidence="10">Arabinanase/levansucrase/invertase</fullName>
    </recommendedName>
</protein>
<evidence type="ECO:0000256" key="2">
    <source>
        <dbReference type="ARBA" id="ARBA00022801"/>
    </source>
</evidence>
<dbReference type="Pfam" id="PF08244">
    <property type="entry name" value="Glyco_hydro_32C"/>
    <property type="match status" value="1"/>
</dbReference>
<evidence type="ECO:0008006" key="10">
    <source>
        <dbReference type="Google" id="ProtNLM"/>
    </source>
</evidence>
<feature type="region of interest" description="Disordered" evidence="5">
    <location>
        <begin position="1"/>
        <end position="42"/>
    </location>
</feature>
<sequence length="619" mass="66453">MGASSQQSQRLPPSFPDQSILYDPSNPKTNNPAVTGQSFPQGGASVVSEAEAQALKPAYHITAATGWMNDPNGMFQNQAGIYHVFYQWNPEAPIWGAPYWGHVISKDMVHWERMPPALVPDTEYDYDGVFSGSATLLEDGTPILFYTGVSRYSELKYYKQVQATARPVNASDPKLKLWKKSPSNPVISQAPPGGTLAEFRDPISAWKQDGLWYTVIGSLESCFGTAALYSSPDFQTWQPAGQWASQATVGQANAGQCVAPPVAQPGLGQCDQFGAVCRMWECPDAFQLSNDTWVFKWSDQSKTRNPYSMDWYILGTAAAFLGSHSQGNISTGGEDTSRFQASLQNTPQSVDYGSIYASKTFATRDGRRVLLGWVFETAAGCVEQCSAGINFTDSLGYQGAQTLPREVTHDLESRALIMYPVQEVALLRSTALYNNSAILLPSNGSQELNLKQSSSLGRQIEVLTAFAPVANGSLGRQQPFSVGMQLSTGHGTFTQITVNGTAAASAKGTLTISQAGVYVDRSSSGGHTNTTMQGGSIPLPAAGLSAPSVTLRVFVDRSLLEVYTLDGRGRVTSRIYPSGTDNSWGVSAFGTFGASPASANASVWDMGSAFDPMQSKTCC</sequence>
<gene>
    <name evidence="8" type="ORF">WJX75_002986</name>
</gene>
<reference evidence="8 9" key="1">
    <citation type="journal article" date="2024" name="Nat. Commun.">
        <title>Phylogenomics reveals the evolutionary origins of lichenization in chlorophyte algae.</title>
        <authorList>
            <person name="Puginier C."/>
            <person name="Libourel C."/>
            <person name="Otte J."/>
            <person name="Skaloud P."/>
            <person name="Haon M."/>
            <person name="Grisel S."/>
            <person name="Petersen M."/>
            <person name="Berrin J.G."/>
            <person name="Delaux P.M."/>
            <person name="Dal Grande F."/>
            <person name="Keller J."/>
        </authorList>
    </citation>
    <scope>NUCLEOTIDE SEQUENCE [LARGE SCALE GENOMIC DNA]</scope>
    <source>
        <strain evidence="8 9">SAG 216-7</strain>
    </source>
</reference>
<dbReference type="InterPro" id="IPR013189">
    <property type="entry name" value="Glyco_hydro_32_C"/>
</dbReference>
<dbReference type="SMART" id="SM00640">
    <property type="entry name" value="Glyco_32"/>
    <property type="match status" value="1"/>
</dbReference>
<evidence type="ECO:0000256" key="5">
    <source>
        <dbReference type="SAM" id="MobiDB-lite"/>
    </source>
</evidence>
<dbReference type="InterPro" id="IPR013320">
    <property type="entry name" value="ConA-like_dom_sf"/>
</dbReference>
<dbReference type="Proteomes" id="UP001491310">
    <property type="component" value="Unassembled WGS sequence"/>
</dbReference>
<dbReference type="SUPFAM" id="SSF75005">
    <property type="entry name" value="Arabinanase/levansucrase/invertase"/>
    <property type="match status" value="1"/>
</dbReference>
<keyword evidence="3 4" id="KW-0326">Glycosidase</keyword>
<dbReference type="InterPro" id="IPR050551">
    <property type="entry name" value="Fructan_Metab_Enzymes"/>
</dbReference>
<dbReference type="InterPro" id="IPR001362">
    <property type="entry name" value="Glyco_hydro_32"/>
</dbReference>
<keyword evidence="9" id="KW-1185">Reference proteome</keyword>
<dbReference type="InterPro" id="IPR023296">
    <property type="entry name" value="Glyco_hydro_beta-prop_sf"/>
</dbReference>
<dbReference type="CDD" id="cd18624">
    <property type="entry name" value="GH32_Fruct1-like"/>
    <property type="match status" value="1"/>
</dbReference>
<dbReference type="Gene3D" id="2.115.10.20">
    <property type="entry name" value="Glycosyl hydrolase domain, family 43"/>
    <property type="match status" value="1"/>
</dbReference>
<proteinExistence type="inferred from homology"/>
<feature type="domain" description="Glycosyl hydrolase family 32 N-terminal" evidence="6">
    <location>
        <begin position="60"/>
        <end position="420"/>
    </location>
</feature>
<dbReference type="SUPFAM" id="SSF49899">
    <property type="entry name" value="Concanavalin A-like lectins/glucanases"/>
    <property type="match status" value="1"/>
</dbReference>
<dbReference type="EMBL" id="JALJOT010000002">
    <property type="protein sequence ID" value="KAK9917306.1"/>
    <property type="molecule type" value="Genomic_DNA"/>
</dbReference>
<dbReference type="Pfam" id="PF00251">
    <property type="entry name" value="Glyco_hydro_32N"/>
    <property type="match status" value="1"/>
</dbReference>
<evidence type="ECO:0000259" key="6">
    <source>
        <dbReference type="Pfam" id="PF00251"/>
    </source>
</evidence>
<evidence type="ECO:0000256" key="3">
    <source>
        <dbReference type="ARBA" id="ARBA00023295"/>
    </source>
</evidence>